<dbReference type="SUPFAM" id="SSF52047">
    <property type="entry name" value="RNI-like"/>
    <property type="match status" value="1"/>
</dbReference>
<dbReference type="InterPro" id="IPR018089">
    <property type="entry name" value="OMPdecase_AS"/>
</dbReference>
<dbReference type="PROSITE" id="PS00156">
    <property type="entry name" value="OMPDECASE"/>
    <property type="match status" value="1"/>
</dbReference>
<accession>A0ABR1JA58</accession>
<protein>
    <recommendedName>
        <fullName evidence="3">F-box domain-containing protein</fullName>
    </recommendedName>
</protein>
<dbReference type="InterPro" id="IPR032675">
    <property type="entry name" value="LRR_dom_sf"/>
</dbReference>
<dbReference type="EMBL" id="JBANRG010000027">
    <property type="protein sequence ID" value="KAK7453338.1"/>
    <property type="molecule type" value="Genomic_DNA"/>
</dbReference>
<comment type="caution">
    <text evidence="1">The sequence shown here is derived from an EMBL/GenBank/DDBJ whole genome shotgun (WGS) entry which is preliminary data.</text>
</comment>
<sequence>MSFEAWSELALDALWYEVDDLEILLKPFGQIVVTSRNIKVENATSYSYDPWRIITETTYELQSLPSHSQWLRFQQLYAPRVRILRLKVEDPHKAQSLVNLLSQIRSFEPLLPNLRTVKWNRLFAKGLREPVFAFTHERIQQFDLTDTGEYSLGKYIACEAIVTRMPNLTKLALNIEPDVKYVPALINMIKGLKSLQLLTIPPFFDMSSIIVFLSVLQGLKELRIFSPQNGRVVKTLKYHRDAASVYFPVLESLTIFCNYETTSALFCHEIPHLKHIHVLTPIRERPIHVQGLLAKISNTCPRVTQISLGIKYGTIHAQEVKQSFSPDCLVTLETISPILRSSISSFRIQHPLPLDFGLNDIDVIASSWPRLKILNLGCDPLAVQQPTIHKLGLQAIFPFIRHCPDMEELGLFIDAKSSDIPLTVEIDALPKPFARLRILSFGMSDIGHENVIAQFLSFICNQGCVVQHGTSWYQATSPQDSAKRWGDVNTLLKHLLVVRAWYERKLSSEVRKLQIKK</sequence>
<name>A0ABR1JA58_9AGAR</name>
<proteinExistence type="predicted"/>
<dbReference type="Gene3D" id="3.80.10.10">
    <property type="entry name" value="Ribonuclease Inhibitor"/>
    <property type="match status" value="1"/>
</dbReference>
<reference evidence="1 2" key="1">
    <citation type="submission" date="2024-01" db="EMBL/GenBank/DDBJ databases">
        <title>A draft genome for the cacao thread blight pathogen Marasmiellus scandens.</title>
        <authorList>
            <person name="Baruah I.K."/>
            <person name="Leung J."/>
            <person name="Bukari Y."/>
            <person name="Amoako-Attah I."/>
            <person name="Meinhardt L.W."/>
            <person name="Bailey B.A."/>
            <person name="Cohen S.P."/>
        </authorList>
    </citation>
    <scope>NUCLEOTIDE SEQUENCE [LARGE SCALE GENOMIC DNA]</scope>
    <source>
        <strain evidence="1 2">GH-19</strain>
    </source>
</reference>
<keyword evidence="2" id="KW-1185">Reference proteome</keyword>
<gene>
    <name evidence="1" type="ORF">VKT23_012017</name>
</gene>
<organism evidence="1 2">
    <name type="scientific">Marasmiellus scandens</name>
    <dbReference type="NCBI Taxonomy" id="2682957"/>
    <lineage>
        <taxon>Eukaryota</taxon>
        <taxon>Fungi</taxon>
        <taxon>Dikarya</taxon>
        <taxon>Basidiomycota</taxon>
        <taxon>Agaricomycotina</taxon>
        <taxon>Agaricomycetes</taxon>
        <taxon>Agaricomycetidae</taxon>
        <taxon>Agaricales</taxon>
        <taxon>Marasmiineae</taxon>
        <taxon>Omphalotaceae</taxon>
        <taxon>Marasmiellus</taxon>
    </lineage>
</organism>
<evidence type="ECO:0000313" key="2">
    <source>
        <dbReference type="Proteomes" id="UP001498398"/>
    </source>
</evidence>
<evidence type="ECO:0008006" key="3">
    <source>
        <dbReference type="Google" id="ProtNLM"/>
    </source>
</evidence>
<dbReference type="Proteomes" id="UP001498398">
    <property type="component" value="Unassembled WGS sequence"/>
</dbReference>
<evidence type="ECO:0000313" key="1">
    <source>
        <dbReference type="EMBL" id="KAK7453338.1"/>
    </source>
</evidence>